<dbReference type="InterPro" id="IPR030378">
    <property type="entry name" value="G_CP_dom"/>
</dbReference>
<comment type="subunit">
    <text evidence="3">Monomer. Associates with 30S ribosomal subunit, binds 16S rRNA.</text>
</comment>
<dbReference type="GO" id="GO:0005737">
    <property type="term" value="C:cytoplasm"/>
    <property type="evidence" value="ECO:0007669"/>
    <property type="project" value="UniProtKB-SubCell"/>
</dbReference>
<dbReference type="GO" id="GO:0042274">
    <property type="term" value="P:ribosomal small subunit biogenesis"/>
    <property type="evidence" value="ECO:0007669"/>
    <property type="project" value="UniProtKB-UniRule"/>
</dbReference>
<feature type="domain" description="CP-type G" evidence="5">
    <location>
        <begin position="61"/>
        <end position="230"/>
    </location>
</feature>
<accession>A0A6S6SMK6</accession>
<dbReference type="GO" id="GO:0046872">
    <property type="term" value="F:metal ion binding"/>
    <property type="evidence" value="ECO:0007669"/>
    <property type="project" value="UniProtKB-KW"/>
</dbReference>
<dbReference type="HAMAP" id="MF_01820">
    <property type="entry name" value="GTPase_RsgA"/>
    <property type="match status" value="1"/>
</dbReference>
<dbReference type="Pfam" id="PF03193">
    <property type="entry name" value="RsgA_GTPase"/>
    <property type="match status" value="1"/>
</dbReference>
<feature type="binding site" evidence="3">
    <location>
        <begin position="117"/>
        <end position="120"/>
    </location>
    <ligand>
        <name>GTP</name>
        <dbReference type="ChEBI" id="CHEBI:37565"/>
    </ligand>
</feature>
<dbReference type="Gene3D" id="3.40.50.300">
    <property type="entry name" value="P-loop containing nucleotide triphosphate hydrolases"/>
    <property type="match status" value="1"/>
</dbReference>
<keyword evidence="2 3" id="KW-0342">GTP-binding</keyword>
<evidence type="ECO:0000256" key="3">
    <source>
        <dbReference type="HAMAP-Rule" id="MF_01820"/>
    </source>
</evidence>
<dbReference type="InterPro" id="IPR027417">
    <property type="entry name" value="P-loop_NTPase"/>
</dbReference>
<dbReference type="PANTHER" id="PTHR32120">
    <property type="entry name" value="SMALL RIBOSOMAL SUBUNIT BIOGENESIS GTPASE RSGA"/>
    <property type="match status" value="1"/>
</dbReference>
<comment type="cofactor">
    <cofactor evidence="3">
        <name>Zn(2+)</name>
        <dbReference type="ChEBI" id="CHEBI:29105"/>
    </cofactor>
    <text evidence="3">Binds 1 zinc ion per subunit.</text>
</comment>
<dbReference type="PROSITE" id="PS50936">
    <property type="entry name" value="ENGC_GTPASE"/>
    <property type="match status" value="1"/>
</dbReference>
<dbReference type="PANTHER" id="PTHR32120:SF11">
    <property type="entry name" value="SMALL RIBOSOMAL SUBUNIT BIOGENESIS GTPASE RSGA 1, MITOCHONDRIAL-RELATED"/>
    <property type="match status" value="1"/>
</dbReference>
<dbReference type="EMBL" id="CACVAY010000030">
    <property type="protein sequence ID" value="CAA6806557.1"/>
    <property type="molecule type" value="Genomic_DNA"/>
</dbReference>
<dbReference type="GO" id="GO:0019843">
    <property type="term" value="F:rRNA binding"/>
    <property type="evidence" value="ECO:0007669"/>
    <property type="project" value="UniProtKB-KW"/>
</dbReference>
<dbReference type="GO" id="GO:0003924">
    <property type="term" value="F:GTPase activity"/>
    <property type="evidence" value="ECO:0007669"/>
    <property type="project" value="UniProtKB-UniRule"/>
</dbReference>
<gene>
    <name evidence="3" type="primary">rsgA</name>
    <name evidence="6" type="ORF">HELGO_WM12191</name>
</gene>
<sequence length="293" mass="32333">MDNKARVIIRYGADVVVRTPEGEHIRCTAKRKFEHIACGDYVDIEEAKQGNAKVVTLHKRKNALIRPDYSGRPKTIAANIDQVVIISSWHPDPPLELIDRYLVTADALDADAIIVFNKSDLAESAKEKTQKAIAEYASLGFPLIHSIASDTAHQQGIKNLQSHLQDKTSILVGQSGVGKSSIAQLILPDQTIKVGEVAYNGEGKHTTTTTNLYDLPSGGFLIDSPGVRDFVLHEINQQQLQAGFKEFGPFAAHCKFSNCSHQHEPKCAVKAAYEAGDIPPFRYRRYLNMISTL</sequence>
<organism evidence="6">
    <name type="scientific">uncultured Thiotrichaceae bacterium</name>
    <dbReference type="NCBI Taxonomy" id="298394"/>
    <lineage>
        <taxon>Bacteria</taxon>
        <taxon>Pseudomonadati</taxon>
        <taxon>Pseudomonadota</taxon>
        <taxon>Gammaproteobacteria</taxon>
        <taxon>Thiotrichales</taxon>
        <taxon>Thiotrichaceae</taxon>
        <taxon>environmental samples</taxon>
    </lineage>
</organism>
<dbReference type="CDD" id="cd01854">
    <property type="entry name" value="YjeQ_EngC"/>
    <property type="match status" value="1"/>
</dbReference>
<dbReference type="InterPro" id="IPR010914">
    <property type="entry name" value="RsgA_GTPase_dom"/>
</dbReference>
<feature type="binding site" evidence="3">
    <location>
        <position position="254"/>
    </location>
    <ligand>
        <name>Zn(2+)</name>
        <dbReference type="ChEBI" id="CHEBI:29105"/>
    </ligand>
</feature>
<evidence type="ECO:0000313" key="6">
    <source>
        <dbReference type="EMBL" id="CAA6806557.1"/>
    </source>
</evidence>
<keyword evidence="3" id="KW-0694">RNA-binding</keyword>
<keyword evidence="3" id="KW-0963">Cytoplasm</keyword>
<dbReference type="InterPro" id="IPR012340">
    <property type="entry name" value="NA-bd_OB-fold"/>
</dbReference>
<feature type="binding site" evidence="3">
    <location>
        <begin position="173"/>
        <end position="181"/>
    </location>
    <ligand>
        <name>GTP</name>
        <dbReference type="ChEBI" id="CHEBI:37565"/>
    </ligand>
</feature>
<protein>
    <recommendedName>
        <fullName evidence="3">Small ribosomal subunit biogenesis GTPase RsgA</fullName>
        <ecNumber evidence="3">3.6.1.-</ecNumber>
    </recommendedName>
</protein>
<comment type="subcellular location">
    <subcellularLocation>
        <location evidence="3">Cytoplasm</location>
    </subcellularLocation>
</comment>
<keyword evidence="3" id="KW-0862">Zinc</keyword>
<name>A0A6S6SMK6_9GAMM</name>
<comment type="function">
    <text evidence="3">One of several proteins that assist in the late maturation steps of the functional core of the 30S ribosomal subunit. Helps release RbfA from mature subunits. May play a role in the assembly of ribosomal proteins into the subunit. Circularly permuted GTPase that catalyzes slow GTP hydrolysis, GTPase activity is stimulated by the 30S ribosomal subunit.</text>
</comment>
<evidence type="ECO:0000256" key="2">
    <source>
        <dbReference type="ARBA" id="ARBA00023134"/>
    </source>
</evidence>
<dbReference type="GO" id="GO:0005525">
    <property type="term" value="F:GTP binding"/>
    <property type="evidence" value="ECO:0007669"/>
    <property type="project" value="UniProtKB-UniRule"/>
</dbReference>
<dbReference type="EC" id="3.6.1.-" evidence="3"/>
<feature type="binding site" evidence="3">
    <location>
        <position position="261"/>
    </location>
    <ligand>
        <name>Zn(2+)</name>
        <dbReference type="ChEBI" id="CHEBI:29105"/>
    </ligand>
</feature>
<feature type="domain" description="EngC GTPase" evidence="4">
    <location>
        <begin position="78"/>
        <end position="228"/>
    </location>
</feature>
<reference evidence="6" key="1">
    <citation type="submission" date="2020-01" db="EMBL/GenBank/DDBJ databases">
        <authorList>
            <person name="Meier V. D."/>
            <person name="Meier V D."/>
        </authorList>
    </citation>
    <scope>NUCLEOTIDE SEQUENCE</scope>
    <source>
        <strain evidence="6">HLG_WM_MAG_07</strain>
    </source>
</reference>
<evidence type="ECO:0000259" key="4">
    <source>
        <dbReference type="PROSITE" id="PS50936"/>
    </source>
</evidence>
<keyword evidence="3" id="KW-0479">Metal-binding</keyword>
<proteinExistence type="inferred from homology"/>
<dbReference type="AlphaFoldDB" id="A0A6S6SMK6"/>
<keyword evidence="3" id="KW-0690">Ribosome biogenesis</keyword>
<feature type="binding site" evidence="3">
    <location>
        <position position="267"/>
    </location>
    <ligand>
        <name>Zn(2+)</name>
        <dbReference type="ChEBI" id="CHEBI:29105"/>
    </ligand>
</feature>
<dbReference type="Gene3D" id="2.40.50.140">
    <property type="entry name" value="Nucleic acid-binding proteins"/>
    <property type="match status" value="1"/>
</dbReference>
<dbReference type="Gene3D" id="1.10.40.50">
    <property type="entry name" value="Probable gtpase engc, domain 3"/>
    <property type="match status" value="1"/>
</dbReference>
<dbReference type="PROSITE" id="PS51721">
    <property type="entry name" value="G_CP"/>
    <property type="match status" value="1"/>
</dbReference>
<feature type="binding site" evidence="3">
    <location>
        <position position="259"/>
    </location>
    <ligand>
        <name>Zn(2+)</name>
        <dbReference type="ChEBI" id="CHEBI:29105"/>
    </ligand>
</feature>
<keyword evidence="3" id="KW-0699">rRNA-binding</keyword>
<evidence type="ECO:0000256" key="1">
    <source>
        <dbReference type="ARBA" id="ARBA00022741"/>
    </source>
</evidence>
<dbReference type="NCBIfam" id="TIGR00157">
    <property type="entry name" value="ribosome small subunit-dependent GTPase A"/>
    <property type="match status" value="1"/>
</dbReference>
<keyword evidence="3" id="KW-0378">Hydrolase</keyword>
<dbReference type="InterPro" id="IPR004881">
    <property type="entry name" value="Ribosome_biogen_GTPase_RsgA"/>
</dbReference>
<evidence type="ECO:0000259" key="5">
    <source>
        <dbReference type="PROSITE" id="PS51721"/>
    </source>
</evidence>
<dbReference type="SUPFAM" id="SSF52540">
    <property type="entry name" value="P-loop containing nucleoside triphosphate hydrolases"/>
    <property type="match status" value="1"/>
</dbReference>
<keyword evidence="1 3" id="KW-0547">Nucleotide-binding</keyword>
<comment type="similarity">
    <text evidence="3">Belongs to the TRAFAC class YlqF/YawG GTPase family. RsgA subfamily.</text>
</comment>